<gene>
    <name evidence="2" type="ORF">ACFQHW_08235</name>
</gene>
<comment type="caution">
    <text evidence="2">The sequence shown here is derived from an EMBL/GenBank/DDBJ whole genome shotgun (WGS) entry which is preliminary data.</text>
</comment>
<keyword evidence="1" id="KW-0812">Transmembrane</keyword>
<feature type="transmembrane region" description="Helical" evidence="1">
    <location>
        <begin position="6"/>
        <end position="22"/>
    </location>
</feature>
<proteinExistence type="predicted"/>
<feature type="transmembrane region" description="Helical" evidence="1">
    <location>
        <begin position="77"/>
        <end position="95"/>
    </location>
</feature>
<keyword evidence="1" id="KW-1133">Transmembrane helix</keyword>
<accession>A0ABW1URQ8</accession>
<sequence length="116" mass="13258">MINTVLGSAFVIFGLIFLFHPAQKPSTVLSYKSLLARQTTSGFYLAQRWCRDMLLLTGVLQLSMGLVINYYHLNHLSPLWLALTGLLAWGSFLLLESKLRHYLMRIGQLPIKYQSK</sequence>
<name>A0ABW1URQ8_9LACO</name>
<reference evidence="3" key="1">
    <citation type="journal article" date="2019" name="Int. J. Syst. Evol. Microbiol.">
        <title>The Global Catalogue of Microorganisms (GCM) 10K type strain sequencing project: providing services to taxonomists for standard genome sequencing and annotation.</title>
        <authorList>
            <consortium name="The Broad Institute Genomics Platform"/>
            <consortium name="The Broad Institute Genome Sequencing Center for Infectious Disease"/>
            <person name="Wu L."/>
            <person name="Ma J."/>
        </authorList>
    </citation>
    <scope>NUCLEOTIDE SEQUENCE [LARGE SCALE GENOMIC DNA]</scope>
    <source>
        <strain evidence="3">CCM 8897</strain>
    </source>
</reference>
<protein>
    <recommendedName>
        <fullName evidence="4">SdpI family protein</fullName>
    </recommendedName>
</protein>
<organism evidence="2 3">
    <name type="scientific">Lapidilactobacillus achengensis</name>
    <dbReference type="NCBI Taxonomy" id="2486000"/>
    <lineage>
        <taxon>Bacteria</taxon>
        <taxon>Bacillati</taxon>
        <taxon>Bacillota</taxon>
        <taxon>Bacilli</taxon>
        <taxon>Lactobacillales</taxon>
        <taxon>Lactobacillaceae</taxon>
        <taxon>Lapidilactobacillus</taxon>
    </lineage>
</organism>
<dbReference type="EMBL" id="JBHSSM010000018">
    <property type="protein sequence ID" value="MFC6315547.1"/>
    <property type="molecule type" value="Genomic_DNA"/>
</dbReference>
<evidence type="ECO:0008006" key="4">
    <source>
        <dbReference type="Google" id="ProtNLM"/>
    </source>
</evidence>
<keyword evidence="3" id="KW-1185">Reference proteome</keyword>
<evidence type="ECO:0000313" key="2">
    <source>
        <dbReference type="EMBL" id="MFC6315547.1"/>
    </source>
</evidence>
<keyword evidence="1" id="KW-0472">Membrane</keyword>
<evidence type="ECO:0000313" key="3">
    <source>
        <dbReference type="Proteomes" id="UP001596310"/>
    </source>
</evidence>
<dbReference type="RefSeq" id="WP_125598468.1">
    <property type="nucleotide sequence ID" value="NZ_JBHSSM010000018.1"/>
</dbReference>
<dbReference type="Proteomes" id="UP001596310">
    <property type="component" value="Unassembled WGS sequence"/>
</dbReference>
<evidence type="ECO:0000256" key="1">
    <source>
        <dbReference type="SAM" id="Phobius"/>
    </source>
</evidence>